<dbReference type="NCBIfam" id="TIGR00878">
    <property type="entry name" value="purM"/>
    <property type="match status" value="1"/>
</dbReference>
<evidence type="ECO:0000256" key="2">
    <source>
        <dbReference type="ARBA" id="ARBA00001946"/>
    </source>
</evidence>
<dbReference type="UniPathway" id="UPA00074">
    <property type="reaction ID" value="UER00125"/>
</dbReference>
<evidence type="ECO:0000259" key="19">
    <source>
        <dbReference type="PROSITE" id="PS50975"/>
    </source>
</evidence>
<dbReference type="PANTHER" id="PTHR10520">
    <property type="entry name" value="TRIFUNCTIONAL PURINE BIOSYNTHETIC PROTEIN ADENOSINE-3-RELATED"/>
    <property type="match status" value="1"/>
</dbReference>
<dbReference type="FunFam" id="3.90.650.10:FF:000011">
    <property type="entry name" value="Phosphoribosylformylglycinamidine cyclo-ligase"/>
    <property type="match status" value="1"/>
</dbReference>
<dbReference type="InterPro" id="IPR036921">
    <property type="entry name" value="PurM-like_N_sf"/>
</dbReference>
<proteinExistence type="inferred from homology"/>
<dbReference type="InterPro" id="IPR011054">
    <property type="entry name" value="Rudment_hybrid_motif"/>
</dbReference>
<comment type="pathway">
    <text evidence="5 17">Purine metabolism; IMP biosynthesis via de novo pathway; N(1)-(5-phospho-D-ribosyl)glycinamide from 5-phospho-alpha-D-ribose 1-diphosphate: step 2/2.</text>
</comment>
<keyword evidence="14" id="KW-0464">Manganese</keyword>
<dbReference type="InterPro" id="IPR036676">
    <property type="entry name" value="PurM-like_C_sf"/>
</dbReference>
<dbReference type="EMBL" id="FWDO01000003">
    <property type="protein sequence ID" value="SLM17408.1"/>
    <property type="molecule type" value="Genomic_DNA"/>
</dbReference>
<dbReference type="SUPFAM" id="SSF55326">
    <property type="entry name" value="PurM N-terminal domain-like"/>
    <property type="match status" value="1"/>
</dbReference>
<comment type="catalytic activity">
    <reaction evidence="17">
        <text>5-phospho-beta-D-ribosylamine + glycine + ATP = N(1)-(5-phospho-beta-D-ribosyl)glycinamide + ADP + phosphate + H(+)</text>
        <dbReference type="Rhea" id="RHEA:17453"/>
        <dbReference type="ChEBI" id="CHEBI:15378"/>
        <dbReference type="ChEBI" id="CHEBI:30616"/>
        <dbReference type="ChEBI" id="CHEBI:43474"/>
        <dbReference type="ChEBI" id="CHEBI:57305"/>
        <dbReference type="ChEBI" id="CHEBI:58681"/>
        <dbReference type="ChEBI" id="CHEBI:143788"/>
        <dbReference type="ChEBI" id="CHEBI:456216"/>
        <dbReference type="EC" id="6.3.4.13"/>
    </reaction>
</comment>
<evidence type="ECO:0000256" key="14">
    <source>
        <dbReference type="ARBA" id="ARBA00023211"/>
    </source>
</evidence>
<dbReference type="Gene3D" id="3.30.470.20">
    <property type="entry name" value="ATP-grasp fold, B domain"/>
    <property type="match status" value="1"/>
</dbReference>
<dbReference type="InterPro" id="IPR037123">
    <property type="entry name" value="PRibGlycinamide_synth_C_sf"/>
</dbReference>
<dbReference type="SMART" id="SM01209">
    <property type="entry name" value="GARS_A"/>
    <property type="match status" value="1"/>
</dbReference>
<dbReference type="AlphaFoldDB" id="A0A3P3XMB8"/>
<dbReference type="Pfam" id="PF00586">
    <property type="entry name" value="AIRS"/>
    <property type="match status" value="1"/>
</dbReference>
<sequence length="778" mass="81127">MTVLLVGSGAREHALAMAIGASSECERLVIVPGNAGMAEVGDIAEVALDDIDGLCALAERISADLVVIGPEAPLAAGLADRLRGREMLCFGPSAAAARIESSKAFSKSFMQRHGIPTAAGRSFTDAGSAKKWAREFGRPVVVKASALAAGKGVIVPESAHQTEEAIETLLVPGGEIVLEERLEGEELSLIALCDGKNYAVLPSARDHKRLLEGDRGPNTGGMGAYAPACSMEEAEALARLVIAPALGGLAEEGSPFVGALYAGLMLTEGGPRVLEYNARFGDPETQAILPLFASDLLTTLAACARGDIGQALPRFYRQSVACVVLASEGYPVHPKTGRAIRIGALPEKAFCLHAGTRLESGQIVSAGGRVLSVVGMGATRAEALGTAYAAVANIHFEGMQYRRDIGARAARVAEFVRTSVAAVSAPAGAGAPGTAAPQLAPSAYARAGVDIDAGNKAVELMKKAVRSTYGSEVIAGIGAFGGQYDASSFKNLGSPVLVASTDGVGTKTSLALKFGRLKGLGQDMVNHSIDDILVQGARPLFFMDYIAADTLDPEKVAEIVDGMAEACRDANCALLGGETAEMPGTYRHGEMDIAGTIVGLADRQSLLPRPDIAEGDILIGLPSSGLHTNGYSLARAITAEMDLERVQPELGEALADALLRPHRSYLPILRNALDATPGPVKALAHITGGGLIENISRVLPPNLDARIHAESWKWPPLFSLLQRWGNISTEEMRRVFNLGIGMVAIVSAGERARFLSMLAEPASVIGELVPGCGKVRFV</sequence>
<evidence type="ECO:0000256" key="17">
    <source>
        <dbReference type="HAMAP-Rule" id="MF_00138"/>
    </source>
</evidence>
<evidence type="ECO:0000256" key="15">
    <source>
        <dbReference type="ARBA" id="ARBA00023268"/>
    </source>
</evidence>
<evidence type="ECO:0000256" key="6">
    <source>
        <dbReference type="ARBA" id="ARBA00007423"/>
    </source>
</evidence>
<dbReference type="InterPro" id="IPR016185">
    <property type="entry name" value="PreATP-grasp_dom_sf"/>
</dbReference>
<dbReference type="Gene3D" id="3.30.1330.10">
    <property type="entry name" value="PurM-like, N-terminal domain"/>
    <property type="match status" value="1"/>
</dbReference>
<dbReference type="InterPro" id="IPR004733">
    <property type="entry name" value="PurM_cligase"/>
</dbReference>
<dbReference type="Pfam" id="PF02769">
    <property type="entry name" value="AIRS_C"/>
    <property type="match status" value="1"/>
</dbReference>
<dbReference type="SUPFAM" id="SSF56042">
    <property type="entry name" value="PurM C-terminal domain-like"/>
    <property type="match status" value="1"/>
</dbReference>
<dbReference type="Pfam" id="PF01071">
    <property type="entry name" value="GARS_A"/>
    <property type="match status" value="1"/>
</dbReference>
<evidence type="ECO:0000256" key="1">
    <source>
        <dbReference type="ARBA" id="ARBA00001936"/>
    </source>
</evidence>
<name>A0A3P3XMB8_9SPIR</name>
<feature type="domain" description="ATP-grasp" evidence="19">
    <location>
        <begin position="107"/>
        <end position="305"/>
    </location>
</feature>
<evidence type="ECO:0000256" key="13">
    <source>
        <dbReference type="ARBA" id="ARBA00022840"/>
    </source>
</evidence>
<dbReference type="PANTHER" id="PTHR10520:SF12">
    <property type="entry name" value="TRIFUNCTIONAL PURINE BIOSYNTHETIC PROTEIN ADENOSINE-3"/>
    <property type="match status" value="1"/>
</dbReference>
<evidence type="ECO:0000256" key="5">
    <source>
        <dbReference type="ARBA" id="ARBA00005174"/>
    </source>
</evidence>
<comment type="similarity">
    <text evidence="7 18">Belongs to the AIR synthase family.</text>
</comment>
<dbReference type="SMART" id="SM01210">
    <property type="entry name" value="GARS_C"/>
    <property type="match status" value="1"/>
</dbReference>
<dbReference type="InterPro" id="IPR000115">
    <property type="entry name" value="PRibGlycinamide_synth"/>
</dbReference>
<evidence type="ECO:0000256" key="7">
    <source>
        <dbReference type="ARBA" id="ARBA00010280"/>
    </source>
</evidence>
<dbReference type="HAMAP" id="MF_00138">
    <property type="entry name" value="GARS"/>
    <property type="match status" value="1"/>
</dbReference>
<dbReference type="GO" id="GO:0046872">
    <property type="term" value="F:metal ion binding"/>
    <property type="evidence" value="ECO:0007669"/>
    <property type="project" value="UniProtKB-KW"/>
</dbReference>
<keyword evidence="13 18" id="KW-0067">ATP-binding</keyword>
<evidence type="ECO:0000256" key="12">
    <source>
        <dbReference type="ARBA" id="ARBA00022755"/>
    </source>
</evidence>
<dbReference type="PROSITE" id="PS50975">
    <property type="entry name" value="ATP_GRASP"/>
    <property type="match status" value="1"/>
</dbReference>
<dbReference type="Gene3D" id="3.90.650.10">
    <property type="entry name" value="PurM-like C-terminal domain"/>
    <property type="match status" value="1"/>
</dbReference>
<keyword evidence="10" id="KW-0479">Metal-binding</keyword>
<comment type="similarity">
    <text evidence="17">Belongs to the GARS family.</text>
</comment>
<dbReference type="InterPro" id="IPR011761">
    <property type="entry name" value="ATP-grasp"/>
</dbReference>
<dbReference type="InterPro" id="IPR010918">
    <property type="entry name" value="PurM-like_C_dom"/>
</dbReference>
<accession>A0A3P3XMB8</accession>
<evidence type="ECO:0000256" key="4">
    <source>
        <dbReference type="ARBA" id="ARBA00004686"/>
    </source>
</evidence>
<evidence type="ECO:0000256" key="16">
    <source>
        <dbReference type="ARBA" id="ARBA00049057"/>
    </source>
</evidence>
<dbReference type="HAMAP" id="MF_00741">
    <property type="entry name" value="AIRS"/>
    <property type="match status" value="1"/>
</dbReference>
<dbReference type="Pfam" id="PF02844">
    <property type="entry name" value="GARS_N"/>
    <property type="match status" value="1"/>
</dbReference>
<dbReference type="GO" id="GO:0005829">
    <property type="term" value="C:cytosol"/>
    <property type="evidence" value="ECO:0007669"/>
    <property type="project" value="TreeGrafter"/>
</dbReference>
<comment type="similarity">
    <text evidence="6">In the N-terminal section; belongs to the GARS family.</text>
</comment>
<dbReference type="InterPro" id="IPR020559">
    <property type="entry name" value="PRibGlycinamide_synth_CS"/>
</dbReference>
<evidence type="ECO:0000256" key="18">
    <source>
        <dbReference type="HAMAP-Rule" id="MF_00741"/>
    </source>
</evidence>
<evidence type="ECO:0000256" key="8">
    <source>
        <dbReference type="ARBA" id="ARBA00022490"/>
    </source>
</evidence>
<dbReference type="Pfam" id="PF02843">
    <property type="entry name" value="GARS_C"/>
    <property type="match status" value="1"/>
</dbReference>
<comment type="pathway">
    <text evidence="4 18">Purine metabolism; IMP biosynthesis via de novo pathway; 5-amino-1-(5-phospho-D-ribosyl)imidazole from N(2)-formyl-N(1)-(5-phospho-D-ribosyl)glycinamide: step 2/2.</text>
</comment>
<dbReference type="InterPro" id="IPR020562">
    <property type="entry name" value="PRibGlycinamide_synth_N"/>
</dbReference>
<reference evidence="20" key="1">
    <citation type="submission" date="2017-02" db="EMBL/GenBank/DDBJ databases">
        <authorList>
            <person name="Regsiter A."/>
            <person name="William W."/>
        </authorList>
    </citation>
    <scope>NUCLEOTIDE SEQUENCE</scope>
    <source>
        <strain evidence="20">BdmA 4</strain>
    </source>
</reference>
<evidence type="ECO:0000256" key="9">
    <source>
        <dbReference type="ARBA" id="ARBA00022598"/>
    </source>
</evidence>
<keyword evidence="12 18" id="KW-0658">Purine biosynthesis</keyword>
<dbReference type="Gene3D" id="3.30.1490.20">
    <property type="entry name" value="ATP-grasp fold, A domain"/>
    <property type="match status" value="1"/>
</dbReference>
<dbReference type="GO" id="GO:0004637">
    <property type="term" value="F:phosphoribosylamine-glycine ligase activity"/>
    <property type="evidence" value="ECO:0007669"/>
    <property type="project" value="UniProtKB-UniRule"/>
</dbReference>
<dbReference type="GO" id="GO:0046084">
    <property type="term" value="P:adenine biosynthetic process"/>
    <property type="evidence" value="ECO:0007669"/>
    <property type="project" value="TreeGrafter"/>
</dbReference>
<evidence type="ECO:0000256" key="11">
    <source>
        <dbReference type="ARBA" id="ARBA00022741"/>
    </source>
</evidence>
<dbReference type="NCBIfam" id="TIGR00877">
    <property type="entry name" value="purD"/>
    <property type="match status" value="1"/>
</dbReference>
<comment type="cofactor">
    <cofactor evidence="2">
        <name>Mg(2+)</name>
        <dbReference type="ChEBI" id="CHEBI:18420"/>
    </cofactor>
</comment>
<evidence type="ECO:0000313" key="20">
    <source>
        <dbReference type="EMBL" id="SLM17408.1"/>
    </source>
</evidence>
<keyword evidence="8 18" id="KW-0963">Cytoplasm</keyword>
<dbReference type="PROSITE" id="PS00184">
    <property type="entry name" value="GARS"/>
    <property type="match status" value="1"/>
</dbReference>
<gene>
    <name evidence="17 20" type="primary">purD</name>
    <name evidence="18" type="synonym">purM</name>
    <name evidence="20" type="ORF">SPIRO4BDMA_30045</name>
</gene>
<dbReference type="CDD" id="cd02196">
    <property type="entry name" value="PurM"/>
    <property type="match status" value="1"/>
</dbReference>
<keyword evidence="9 18" id="KW-0436">Ligase</keyword>
<dbReference type="GO" id="GO:0006189">
    <property type="term" value="P:'de novo' IMP biosynthetic process"/>
    <property type="evidence" value="ECO:0007669"/>
    <property type="project" value="UniProtKB-UniRule"/>
</dbReference>
<comment type="subcellular location">
    <subcellularLocation>
        <location evidence="3 18">Cytoplasm</location>
    </subcellularLocation>
</comment>
<dbReference type="GO" id="GO:0004641">
    <property type="term" value="F:phosphoribosylformylglycinamidine cyclo-ligase activity"/>
    <property type="evidence" value="ECO:0007669"/>
    <property type="project" value="UniProtKB-UniRule"/>
</dbReference>
<keyword evidence="15" id="KW-0511">Multifunctional enzyme</keyword>
<evidence type="ECO:0000256" key="3">
    <source>
        <dbReference type="ARBA" id="ARBA00004496"/>
    </source>
</evidence>
<dbReference type="SUPFAM" id="SSF51246">
    <property type="entry name" value="Rudiment single hybrid motif"/>
    <property type="match status" value="1"/>
</dbReference>
<dbReference type="SUPFAM" id="SSF56059">
    <property type="entry name" value="Glutathione synthetase ATP-binding domain-like"/>
    <property type="match status" value="1"/>
</dbReference>
<dbReference type="InterPro" id="IPR016188">
    <property type="entry name" value="PurM-like_N"/>
</dbReference>
<comment type="catalytic activity">
    <reaction evidence="16 18">
        <text>2-formamido-N(1)-(5-O-phospho-beta-D-ribosyl)acetamidine + ATP = 5-amino-1-(5-phospho-beta-D-ribosyl)imidazole + ADP + phosphate + H(+)</text>
        <dbReference type="Rhea" id="RHEA:23032"/>
        <dbReference type="ChEBI" id="CHEBI:15378"/>
        <dbReference type="ChEBI" id="CHEBI:30616"/>
        <dbReference type="ChEBI" id="CHEBI:43474"/>
        <dbReference type="ChEBI" id="CHEBI:137981"/>
        <dbReference type="ChEBI" id="CHEBI:147287"/>
        <dbReference type="ChEBI" id="CHEBI:456216"/>
        <dbReference type="EC" id="6.3.3.1"/>
    </reaction>
</comment>
<dbReference type="EC" id="6.3.4.13" evidence="17"/>
<comment type="cofactor">
    <cofactor evidence="1">
        <name>Mn(2+)</name>
        <dbReference type="ChEBI" id="CHEBI:29035"/>
    </cofactor>
</comment>
<dbReference type="EC" id="6.3.3.1" evidence="18"/>
<protein>
    <recommendedName>
        <fullName evidence="17 18">Multifunctional fusion protein</fullName>
    </recommendedName>
    <domain>
        <recommendedName>
            <fullName evidence="17">Phosphoribosylamine--glycine ligase</fullName>
            <ecNumber evidence="17">6.3.4.13</ecNumber>
        </recommendedName>
        <alternativeName>
            <fullName evidence="17">GARS</fullName>
        </alternativeName>
        <alternativeName>
            <fullName evidence="17">Glycinamide ribonucleotide synthetase</fullName>
        </alternativeName>
        <alternativeName>
            <fullName evidence="17">Phosphoribosylglycinamide synthetase</fullName>
        </alternativeName>
    </domain>
    <domain>
        <recommendedName>
            <fullName evidence="18">Phosphoribosylformylglycinamidine cyclo-ligase</fullName>
            <ecNumber evidence="18">6.3.3.1</ecNumber>
        </recommendedName>
        <alternativeName>
            <fullName evidence="18">AIR synthase</fullName>
        </alternativeName>
        <alternativeName>
            <fullName evidence="18">AIRS</fullName>
        </alternativeName>
        <alternativeName>
            <fullName evidence="18">Phosphoribosyl-aminoimidazole synthetase</fullName>
        </alternativeName>
    </domain>
</protein>
<keyword evidence="11 18" id="KW-0547">Nucleotide-binding</keyword>
<dbReference type="GO" id="GO:0005524">
    <property type="term" value="F:ATP binding"/>
    <property type="evidence" value="ECO:0007669"/>
    <property type="project" value="UniProtKB-UniRule"/>
</dbReference>
<organism evidence="20">
    <name type="scientific">uncultured spirochete</name>
    <dbReference type="NCBI Taxonomy" id="156406"/>
    <lineage>
        <taxon>Bacteria</taxon>
        <taxon>Pseudomonadati</taxon>
        <taxon>Spirochaetota</taxon>
        <taxon>Spirochaetia</taxon>
        <taxon>Spirochaetales</taxon>
        <taxon>environmental samples</taxon>
    </lineage>
</organism>
<dbReference type="InterPro" id="IPR020561">
    <property type="entry name" value="PRibGlycinamid_synth_ATP-grasp"/>
</dbReference>
<dbReference type="InterPro" id="IPR013815">
    <property type="entry name" value="ATP_grasp_subdomain_1"/>
</dbReference>
<dbReference type="SUPFAM" id="SSF52440">
    <property type="entry name" value="PreATP-grasp domain"/>
    <property type="match status" value="1"/>
</dbReference>
<dbReference type="InterPro" id="IPR020560">
    <property type="entry name" value="PRibGlycinamide_synth_C-dom"/>
</dbReference>
<dbReference type="Gene3D" id="3.90.600.10">
    <property type="entry name" value="Phosphoribosylglycinamide synthetase, C-terminal domain"/>
    <property type="match status" value="1"/>
</dbReference>
<dbReference type="Gene3D" id="3.40.50.20">
    <property type="match status" value="1"/>
</dbReference>
<evidence type="ECO:0000256" key="10">
    <source>
        <dbReference type="ARBA" id="ARBA00022723"/>
    </source>
</evidence>